<dbReference type="GO" id="GO:0005634">
    <property type="term" value="C:nucleus"/>
    <property type="evidence" value="ECO:0007669"/>
    <property type="project" value="UniProtKB-SubCell"/>
</dbReference>
<dbReference type="InterPro" id="IPR007219">
    <property type="entry name" value="XnlR_reg_dom"/>
</dbReference>
<reference evidence="6 7" key="1">
    <citation type="submission" date="2018-03" db="EMBL/GenBank/DDBJ databases">
        <authorList>
            <person name="Guldener U."/>
        </authorList>
    </citation>
    <scope>NUCLEOTIDE SEQUENCE [LARGE SCALE GENOMIC DNA]</scope>
    <source>
        <strain evidence="6 7">DAOM196992</strain>
    </source>
</reference>
<keyword evidence="3" id="KW-0539">Nucleus</keyword>
<feature type="domain" description="Zn(2)-C6 fungal-type" evidence="5">
    <location>
        <begin position="21"/>
        <end position="52"/>
    </location>
</feature>
<dbReference type="AlphaFoldDB" id="A0A5C3F0Q2"/>
<dbReference type="SMART" id="SM00906">
    <property type="entry name" value="Fungal_trans"/>
    <property type="match status" value="1"/>
</dbReference>
<organism evidence="6 7">
    <name type="scientific">Pseudozyma flocculosa</name>
    <dbReference type="NCBI Taxonomy" id="84751"/>
    <lineage>
        <taxon>Eukaryota</taxon>
        <taxon>Fungi</taxon>
        <taxon>Dikarya</taxon>
        <taxon>Basidiomycota</taxon>
        <taxon>Ustilaginomycotina</taxon>
        <taxon>Ustilaginomycetes</taxon>
        <taxon>Ustilaginales</taxon>
        <taxon>Ustilaginaceae</taxon>
        <taxon>Pseudozyma</taxon>
    </lineage>
</organism>
<evidence type="ECO:0000256" key="4">
    <source>
        <dbReference type="SAM" id="MobiDB-lite"/>
    </source>
</evidence>
<dbReference type="InterPro" id="IPR050613">
    <property type="entry name" value="Sec_Metabolite_Reg"/>
</dbReference>
<comment type="subcellular location">
    <subcellularLocation>
        <location evidence="1">Nucleus</location>
    </subcellularLocation>
</comment>
<evidence type="ECO:0000313" key="6">
    <source>
        <dbReference type="EMBL" id="SPO37029.1"/>
    </source>
</evidence>
<dbReference type="PANTHER" id="PTHR31001:SF87">
    <property type="entry name" value="COL-21"/>
    <property type="match status" value="1"/>
</dbReference>
<dbReference type="Gene3D" id="4.10.240.10">
    <property type="entry name" value="Zn(2)-C6 fungal-type DNA-binding domain"/>
    <property type="match status" value="1"/>
</dbReference>
<dbReference type="GO" id="GO:0008270">
    <property type="term" value="F:zinc ion binding"/>
    <property type="evidence" value="ECO:0007669"/>
    <property type="project" value="InterPro"/>
</dbReference>
<proteinExistence type="predicted"/>
<dbReference type="GO" id="GO:0006351">
    <property type="term" value="P:DNA-templated transcription"/>
    <property type="evidence" value="ECO:0007669"/>
    <property type="project" value="InterPro"/>
</dbReference>
<dbReference type="SMART" id="SM00066">
    <property type="entry name" value="GAL4"/>
    <property type="match status" value="1"/>
</dbReference>
<evidence type="ECO:0000256" key="2">
    <source>
        <dbReference type="ARBA" id="ARBA00022723"/>
    </source>
</evidence>
<accession>A0A5C3F0Q2</accession>
<protein>
    <recommendedName>
        <fullName evidence="5">Zn(2)-C6 fungal-type domain-containing protein</fullName>
    </recommendedName>
</protein>
<feature type="region of interest" description="Disordered" evidence="4">
    <location>
        <begin position="29"/>
        <end position="139"/>
    </location>
</feature>
<gene>
    <name evidence="6" type="ORF">PSFLO_02501</name>
</gene>
<dbReference type="InterPro" id="IPR001138">
    <property type="entry name" value="Zn2Cys6_DnaBD"/>
</dbReference>
<dbReference type="CDD" id="cd00067">
    <property type="entry name" value="GAL4"/>
    <property type="match status" value="1"/>
</dbReference>
<dbReference type="GO" id="GO:0000981">
    <property type="term" value="F:DNA-binding transcription factor activity, RNA polymerase II-specific"/>
    <property type="evidence" value="ECO:0007669"/>
    <property type="project" value="InterPro"/>
</dbReference>
<dbReference type="Pfam" id="PF00172">
    <property type="entry name" value="Zn_clus"/>
    <property type="match status" value="1"/>
</dbReference>
<dbReference type="CDD" id="cd12148">
    <property type="entry name" value="fungal_TF_MHR"/>
    <property type="match status" value="1"/>
</dbReference>
<dbReference type="PROSITE" id="PS50048">
    <property type="entry name" value="ZN2_CY6_FUNGAL_2"/>
    <property type="match status" value="1"/>
</dbReference>
<feature type="compositionally biased region" description="Basic and acidic residues" evidence="4">
    <location>
        <begin position="85"/>
        <end position="101"/>
    </location>
</feature>
<dbReference type="EMBL" id="OOIP01000005">
    <property type="protein sequence ID" value="SPO37029.1"/>
    <property type="molecule type" value="Genomic_DNA"/>
</dbReference>
<evidence type="ECO:0000259" key="5">
    <source>
        <dbReference type="PROSITE" id="PS50048"/>
    </source>
</evidence>
<feature type="compositionally biased region" description="Basic and acidic residues" evidence="4">
    <location>
        <begin position="764"/>
        <end position="778"/>
    </location>
</feature>
<dbReference type="GO" id="GO:0003677">
    <property type="term" value="F:DNA binding"/>
    <property type="evidence" value="ECO:0007669"/>
    <property type="project" value="InterPro"/>
</dbReference>
<dbReference type="InterPro" id="IPR036864">
    <property type="entry name" value="Zn2-C6_fun-type_DNA-bd_sf"/>
</dbReference>
<feature type="region of interest" description="Disordered" evidence="4">
    <location>
        <begin position="761"/>
        <end position="782"/>
    </location>
</feature>
<sequence>MSSSSTMIEERPAKRAKKQYSCTECFRRKQKCDRTQPCNHCRKRGTEDLCHIPTPSLARPTRSRSRTSVSSDASLPPPPPLSTSPDRKALPARRLVSETRRSAARSRRPDPIAQGAAPIRADRFPAPAEPTDVPTFSNDKDRQLAALHDKVHRLESVLERFIDPGPSHRPSPSLARSPAGRHSRSTSVQRRQRSVSAALGHSDGSDSEQPSMSGLRQDVQGYVDAEVGWLGTSAIESIRNSFGFFLGDGGTSGQSSFAPRALSSVEGAASFSASFSAAAALTRPNGTSLGGIPIPKDDIAAIHRSLPDRQRCQEYVDIFFRRFNWSRYKISEAPARRKIELLYAASAPQGSAAIQQLPFISLLLGILALGSLRSPDFQLVPEESNNFFWASKKCLTACENLAVTNMDSCWTYACHIRYLDLVRAPRTSWHAMGGWIRHAIDLGLHSEHSANSSDRERSEGRVLWSHILQCESEWCLALGRPLSVLPERTSGPCHGDMQDLDFAFREFVLGRKIFIPHLQGIVRFYTTTDRTASREESYKQVLALDQSLVEAAQRLPSYFQFLSGTQPDRSLDRHFEHLAFYRHMFAGMFHFYRILLHRPYFLHWIDERHPQHPYPRSWRLCVESALAEVRMRKTMARELTPDEQTQHYGAAYAAFSSAIILGFGVLLDAGAGHCLCREETKEKIDFIAEVTYANVDLLEARSTDNTANRELSVLSTMCSRMLAFLEPRIAPHVHQARSAVRASCSYAEAVHHIKNVVATLSKRSSADRPQAEGGRSTHVEGGGTVLAAASAVGAEQGTDTSSLDTLAAAAVPNLSQSSNADTTAPDGAASGMTAAAAPTDAVAMPATGMGATTAATAATMAAAMPQQGDTLDDFLLDVRDWNSMLSVLQADAPSHEQPLFADWLHQDPMMF</sequence>
<dbReference type="Proteomes" id="UP000323386">
    <property type="component" value="Unassembled WGS sequence"/>
</dbReference>
<name>A0A5C3F0Q2_9BASI</name>
<keyword evidence="2" id="KW-0479">Metal-binding</keyword>
<dbReference type="OrthoDB" id="3362851at2759"/>
<feature type="compositionally biased region" description="Low complexity" evidence="4">
    <location>
        <begin position="53"/>
        <end position="74"/>
    </location>
</feature>
<feature type="region of interest" description="Disordered" evidence="4">
    <location>
        <begin position="161"/>
        <end position="215"/>
    </location>
</feature>
<evidence type="ECO:0000256" key="1">
    <source>
        <dbReference type="ARBA" id="ARBA00004123"/>
    </source>
</evidence>
<dbReference type="SUPFAM" id="SSF57701">
    <property type="entry name" value="Zn2/Cys6 DNA-binding domain"/>
    <property type="match status" value="1"/>
</dbReference>
<evidence type="ECO:0000313" key="7">
    <source>
        <dbReference type="Proteomes" id="UP000323386"/>
    </source>
</evidence>
<feature type="region of interest" description="Disordered" evidence="4">
    <location>
        <begin position="1"/>
        <end position="20"/>
    </location>
</feature>
<keyword evidence="7" id="KW-1185">Reference proteome</keyword>
<dbReference type="PANTHER" id="PTHR31001">
    <property type="entry name" value="UNCHARACTERIZED TRANSCRIPTIONAL REGULATORY PROTEIN"/>
    <property type="match status" value="1"/>
</dbReference>
<evidence type="ECO:0000256" key="3">
    <source>
        <dbReference type="ARBA" id="ARBA00023242"/>
    </source>
</evidence>